<dbReference type="Gene3D" id="3.10.20.90">
    <property type="entry name" value="Phosphatidylinositol 3-kinase Catalytic Subunit, Chain A, domain 1"/>
    <property type="match status" value="1"/>
</dbReference>
<dbReference type="Proteomes" id="UP000268014">
    <property type="component" value="Unassembled WGS sequence"/>
</dbReference>
<dbReference type="PROSITE" id="PS50053">
    <property type="entry name" value="UBIQUITIN_2"/>
    <property type="match status" value="1"/>
</dbReference>
<reference evidence="4" key="1">
    <citation type="submission" date="2017-02" db="UniProtKB">
        <authorList>
            <consortium name="WormBaseParasite"/>
        </authorList>
    </citation>
    <scope>IDENTIFICATION</scope>
</reference>
<dbReference type="SMART" id="SM00213">
    <property type="entry name" value="UBQ"/>
    <property type="match status" value="1"/>
</dbReference>
<evidence type="ECO:0000313" key="3">
    <source>
        <dbReference type="Proteomes" id="UP000268014"/>
    </source>
</evidence>
<dbReference type="EMBL" id="UZAF01016102">
    <property type="protein sequence ID" value="VDO20293.1"/>
    <property type="molecule type" value="Genomic_DNA"/>
</dbReference>
<dbReference type="OMA" id="DMVGPCK"/>
<dbReference type="SUPFAM" id="SSF54236">
    <property type="entry name" value="Ubiquitin-like"/>
    <property type="match status" value="1"/>
</dbReference>
<reference evidence="2 3" key="2">
    <citation type="submission" date="2018-11" db="EMBL/GenBank/DDBJ databases">
        <authorList>
            <consortium name="Pathogen Informatics"/>
        </authorList>
    </citation>
    <scope>NUCLEOTIDE SEQUENCE [LARGE SCALE GENOMIC DNA]</scope>
    <source>
        <strain evidence="2 3">MHpl1</strain>
    </source>
</reference>
<proteinExistence type="predicted"/>
<dbReference type="InterPro" id="IPR000626">
    <property type="entry name" value="Ubiquitin-like_dom"/>
</dbReference>
<dbReference type="Pfam" id="PF00240">
    <property type="entry name" value="ubiquitin"/>
    <property type="match status" value="1"/>
</dbReference>
<dbReference type="STRING" id="6290.A0A0N4W0R2"/>
<dbReference type="AlphaFoldDB" id="A0A0N4W0R2"/>
<keyword evidence="3" id="KW-1185">Reference proteome</keyword>
<name>A0A0N4W0R2_HAEPC</name>
<feature type="domain" description="Ubiquitin-like" evidence="1">
    <location>
        <begin position="1"/>
        <end position="75"/>
    </location>
</feature>
<dbReference type="WBParaSite" id="HPLM_0000316901-mRNA-1">
    <property type="protein sequence ID" value="HPLM_0000316901-mRNA-1"/>
    <property type="gene ID" value="HPLM_0000316901"/>
</dbReference>
<evidence type="ECO:0000313" key="2">
    <source>
        <dbReference type="EMBL" id="VDO20293.1"/>
    </source>
</evidence>
<evidence type="ECO:0000313" key="4">
    <source>
        <dbReference type="WBParaSite" id="HPLM_0000316901-mRNA-1"/>
    </source>
</evidence>
<dbReference type="CDD" id="cd17039">
    <property type="entry name" value="Ubl_ubiquitin_like"/>
    <property type="match status" value="1"/>
</dbReference>
<gene>
    <name evidence="2" type="ORF">HPLM_LOCUS3161</name>
</gene>
<protein>
    <submittedName>
        <fullName evidence="4">Ubiquitin-like domain-containing protein</fullName>
    </submittedName>
</protein>
<organism evidence="4">
    <name type="scientific">Haemonchus placei</name>
    <name type="common">Barber's pole worm</name>
    <dbReference type="NCBI Taxonomy" id="6290"/>
    <lineage>
        <taxon>Eukaryota</taxon>
        <taxon>Metazoa</taxon>
        <taxon>Ecdysozoa</taxon>
        <taxon>Nematoda</taxon>
        <taxon>Chromadorea</taxon>
        <taxon>Rhabditida</taxon>
        <taxon>Rhabditina</taxon>
        <taxon>Rhabditomorpha</taxon>
        <taxon>Strongyloidea</taxon>
        <taxon>Trichostrongylidae</taxon>
        <taxon>Haemonchus</taxon>
    </lineage>
</organism>
<accession>A0A0N4W0R2</accession>
<evidence type="ECO:0000259" key="1">
    <source>
        <dbReference type="PROSITE" id="PS50053"/>
    </source>
</evidence>
<sequence>MLFTVKLLGGKDDTATIELLPDIQVRHLKMKIADEMLLPYGSFKVLNAGKPLLDDDSQLLPAGLKEGAKLTVVINTGDMVGPCKADSDSLMEIRVKAILGDSATPLNNLRLRKVWLHVMLQTFAARVCFIRSRFTLVTNKGATYMETISN</sequence>
<dbReference type="InterPro" id="IPR029071">
    <property type="entry name" value="Ubiquitin-like_domsf"/>
</dbReference>
<dbReference type="OrthoDB" id="417450at2759"/>